<sequence>MAIINSKVKRKYYFLPSISFRTILTVTLLDKRLRTRVIVIDA</sequence>
<comment type="caution">
    <text evidence="1">The sequence shown here is derived from an EMBL/GenBank/DDBJ whole genome shotgun (WGS) entry which is preliminary data.</text>
</comment>
<dbReference type="EMBL" id="ANKQ01000001">
    <property type="protein sequence ID" value="ELP55784.1"/>
    <property type="molecule type" value="Genomic_DNA"/>
</dbReference>
<evidence type="ECO:0000313" key="2">
    <source>
        <dbReference type="Proteomes" id="UP000010932"/>
    </source>
</evidence>
<name>L7E9T3_MICAE</name>
<organism evidence="1 2">
    <name type="scientific">Microcystis aeruginosa TAIHU98</name>
    <dbReference type="NCBI Taxonomy" id="1134457"/>
    <lineage>
        <taxon>Bacteria</taxon>
        <taxon>Bacillati</taxon>
        <taxon>Cyanobacteriota</taxon>
        <taxon>Cyanophyceae</taxon>
        <taxon>Oscillatoriophycideae</taxon>
        <taxon>Chroococcales</taxon>
        <taxon>Microcystaceae</taxon>
        <taxon>Microcystis</taxon>
    </lineage>
</organism>
<dbReference type="AlphaFoldDB" id="L7E9T3"/>
<dbReference type="Proteomes" id="UP000010932">
    <property type="component" value="Unassembled WGS sequence"/>
</dbReference>
<protein>
    <submittedName>
        <fullName evidence="1">Uncharacterized protein</fullName>
    </submittedName>
</protein>
<gene>
    <name evidence="1" type="ORF">O53_383</name>
</gene>
<proteinExistence type="predicted"/>
<accession>L7E9T3</accession>
<evidence type="ECO:0000313" key="1">
    <source>
        <dbReference type="EMBL" id="ELP55784.1"/>
    </source>
</evidence>
<reference evidence="1 2" key="1">
    <citation type="journal article" date="2013" name="Genome Announc.">
        <title>Whole-Genome Sequence of Microcystis aeruginosa TAIHU98, a Nontoxic Bloom-Forming Strain Isolated from Taihu Lake, China.</title>
        <authorList>
            <person name="Yang C."/>
            <person name="Zhang W."/>
            <person name="Ren M."/>
            <person name="Song L."/>
            <person name="Li T."/>
            <person name="Zhao J."/>
        </authorList>
    </citation>
    <scope>NUCLEOTIDE SEQUENCE [LARGE SCALE GENOMIC DNA]</scope>
    <source>
        <strain evidence="1 2">TAIHU98</strain>
    </source>
</reference>